<reference evidence="1 4" key="2">
    <citation type="submission" date="2020-08" db="EMBL/GenBank/DDBJ databases">
        <title>Sequencing the genomes of 1000 actinobacteria strains.</title>
        <authorList>
            <person name="Klenk H.-P."/>
        </authorList>
    </citation>
    <scope>NUCLEOTIDE SEQUENCE [LARGE SCALE GENOMIC DNA]</scope>
    <source>
        <strain evidence="1 4">DSM 15626</strain>
    </source>
</reference>
<dbReference type="EMBL" id="JACHKF010000001">
    <property type="protein sequence ID" value="MBB6564423.1"/>
    <property type="molecule type" value="Genomic_DNA"/>
</dbReference>
<keyword evidence="3" id="KW-1185">Reference proteome</keyword>
<dbReference type="Proteomes" id="UP000534306">
    <property type="component" value="Unassembled WGS sequence"/>
</dbReference>
<comment type="caution">
    <text evidence="2">The sequence shown here is derived from an EMBL/GenBank/DDBJ whole genome shotgun (WGS) entry which is preliminary data.</text>
</comment>
<dbReference type="EMBL" id="JABJRC010000018">
    <property type="protein sequence ID" value="NOL45883.1"/>
    <property type="molecule type" value="Genomic_DNA"/>
</dbReference>
<evidence type="ECO:0000313" key="3">
    <source>
        <dbReference type="Proteomes" id="UP000534306"/>
    </source>
</evidence>
<dbReference type="RefSeq" id="WP_171679181.1">
    <property type="nucleotide sequence ID" value="NZ_BAAAGT010000022.1"/>
</dbReference>
<dbReference type="Pfam" id="PF23773">
    <property type="entry name" value="DUF7169"/>
    <property type="match status" value="1"/>
</dbReference>
<evidence type="ECO:0000313" key="1">
    <source>
        <dbReference type="EMBL" id="MBB6564423.1"/>
    </source>
</evidence>
<proteinExistence type="predicted"/>
<protein>
    <submittedName>
        <fullName evidence="2">Uncharacterized protein</fullName>
    </submittedName>
</protein>
<sequence>MTTIHEAYAELIQTLKDLEGVLRPAVAAQYDAPPGGTSDAAPNGIPNPTLDTVIDARRSDLSDEIRRTAAALLTATRAIRPQVPALGAALARWEGETP</sequence>
<gene>
    <name evidence="1" type="ORF">HNR71_000060</name>
    <name evidence="2" type="ORF">HPO96_37125</name>
</gene>
<dbReference type="InterPro" id="IPR055593">
    <property type="entry name" value="DUF7169"/>
</dbReference>
<name>A0A7Y4L7R7_9ACTN</name>
<organism evidence="2 3">
    <name type="scientific">Kribbella sandramycini</name>
    <dbReference type="NCBI Taxonomy" id="60450"/>
    <lineage>
        <taxon>Bacteria</taxon>
        <taxon>Bacillati</taxon>
        <taxon>Actinomycetota</taxon>
        <taxon>Actinomycetes</taxon>
        <taxon>Propionibacteriales</taxon>
        <taxon>Kribbellaceae</taxon>
        <taxon>Kribbella</taxon>
    </lineage>
</organism>
<evidence type="ECO:0000313" key="4">
    <source>
        <dbReference type="Proteomes" id="UP000553957"/>
    </source>
</evidence>
<accession>A0A7Y4L7R7</accession>
<reference evidence="2 3" key="1">
    <citation type="submission" date="2020-05" db="EMBL/GenBank/DDBJ databases">
        <title>Genome sequence of Kribbella sandramycini ATCC 39419.</title>
        <authorList>
            <person name="Maclea K.S."/>
            <person name="Fair J.L."/>
        </authorList>
    </citation>
    <scope>NUCLEOTIDE SEQUENCE [LARGE SCALE GENOMIC DNA]</scope>
    <source>
        <strain evidence="2 3">ATCC 39419</strain>
    </source>
</reference>
<evidence type="ECO:0000313" key="2">
    <source>
        <dbReference type="EMBL" id="NOL45883.1"/>
    </source>
</evidence>
<dbReference type="AlphaFoldDB" id="A0A7Y4L7R7"/>
<dbReference type="Proteomes" id="UP000553957">
    <property type="component" value="Unassembled WGS sequence"/>
</dbReference>